<keyword evidence="3" id="KW-1185">Reference proteome</keyword>
<dbReference type="PRINTS" id="PR00598">
    <property type="entry name" value="HTHMARR"/>
</dbReference>
<dbReference type="Proteomes" id="UP000238312">
    <property type="component" value="Unassembled WGS sequence"/>
</dbReference>
<dbReference type="Gene3D" id="1.10.10.10">
    <property type="entry name" value="Winged helix-like DNA-binding domain superfamily/Winged helix DNA-binding domain"/>
    <property type="match status" value="1"/>
</dbReference>
<dbReference type="GO" id="GO:0003677">
    <property type="term" value="F:DNA binding"/>
    <property type="evidence" value="ECO:0007669"/>
    <property type="project" value="UniProtKB-KW"/>
</dbReference>
<protein>
    <submittedName>
        <fullName evidence="2">DNA-binding MarR family transcriptional regulator</fullName>
    </submittedName>
</protein>
<dbReference type="InterPro" id="IPR036388">
    <property type="entry name" value="WH-like_DNA-bd_sf"/>
</dbReference>
<dbReference type="OrthoDB" id="4807076at2"/>
<organism evidence="2 3">
    <name type="scientific">Nonomuraea fuscirosea</name>
    <dbReference type="NCBI Taxonomy" id="1291556"/>
    <lineage>
        <taxon>Bacteria</taxon>
        <taxon>Bacillati</taxon>
        <taxon>Actinomycetota</taxon>
        <taxon>Actinomycetes</taxon>
        <taxon>Streptosporangiales</taxon>
        <taxon>Streptosporangiaceae</taxon>
        <taxon>Nonomuraea</taxon>
    </lineage>
</organism>
<dbReference type="SMART" id="SM00347">
    <property type="entry name" value="HTH_MARR"/>
    <property type="match status" value="1"/>
</dbReference>
<gene>
    <name evidence="2" type="ORF">B0I32_106440</name>
</gene>
<dbReference type="SUPFAM" id="SSF46785">
    <property type="entry name" value="Winged helix' DNA-binding domain"/>
    <property type="match status" value="1"/>
</dbReference>
<dbReference type="InterPro" id="IPR036390">
    <property type="entry name" value="WH_DNA-bd_sf"/>
</dbReference>
<dbReference type="InterPro" id="IPR039422">
    <property type="entry name" value="MarR/SlyA-like"/>
</dbReference>
<dbReference type="Pfam" id="PF12802">
    <property type="entry name" value="MarR_2"/>
    <property type="match status" value="1"/>
</dbReference>
<evidence type="ECO:0000259" key="1">
    <source>
        <dbReference type="PROSITE" id="PS50995"/>
    </source>
</evidence>
<evidence type="ECO:0000313" key="3">
    <source>
        <dbReference type="Proteomes" id="UP000238312"/>
    </source>
</evidence>
<reference evidence="2 3" key="1">
    <citation type="submission" date="2018-03" db="EMBL/GenBank/DDBJ databases">
        <title>Genomic Encyclopedia of Type Strains, Phase III (KMG-III): the genomes of soil and plant-associated and newly described type strains.</title>
        <authorList>
            <person name="Whitman W."/>
        </authorList>
    </citation>
    <scope>NUCLEOTIDE SEQUENCE [LARGE SCALE GENOMIC DNA]</scope>
    <source>
        <strain evidence="2 3">CGMCC 4.7104</strain>
    </source>
</reference>
<feature type="domain" description="HTH marR-type" evidence="1">
    <location>
        <begin position="21"/>
        <end position="152"/>
    </location>
</feature>
<dbReference type="GO" id="GO:0003700">
    <property type="term" value="F:DNA-binding transcription factor activity"/>
    <property type="evidence" value="ECO:0007669"/>
    <property type="project" value="InterPro"/>
</dbReference>
<dbReference type="AlphaFoldDB" id="A0A2T0N2U7"/>
<evidence type="ECO:0000313" key="2">
    <source>
        <dbReference type="EMBL" id="PRX66303.1"/>
    </source>
</evidence>
<keyword evidence="2" id="KW-0238">DNA-binding</keyword>
<dbReference type="PANTHER" id="PTHR33164">
    <property type="entry name" value="TRANSCRIPTIONAL REGULATOR, MARR FAMILY"/>
    <property type="match status" value="1"/>
</dbReference>
<proteinExistence type="predicted"/>
<comment type="caution">
    <text evidence="2">The sequence shown here is derived from an EMBL/GenBank/DDBJ whole genome shotgun (WGS) entry which is preliminary data.</text>
</comment>
<dbReference type="PANTHER" id="PTHR33164:SF43">
    <property type="entry name" value="HTH-TYPE TRANSCRIPTIONAL REPRESSOR YETL"/>
    <property type="match status" value="1"/>
</dbReference>
<accession>A0A2T0N2U7</accession>
<dbReference type="InterPro" id="IPR000835">
    <property type="entry name" value="HTH_MarR-typ"/>
</dbReference>
<dbReference type="EMBL" id="PVNG01000006">
    <property type="protein sequence ID" value="PRX66303.1"/>
    <property type="molecule type" value="Genomic_DNA"/>
</dbReference>
<dbReference type="RefSeq" id="WP_106240055.1">
    <property type="nucleotide sequence ID" value="NZ_PVNG01000006.1"/>
</dbReference>
<dbReference type="PROSITE" id="PS50995">
    <property type="entry name" value="HTH_MARR_2"/>
    <property type="match status" value="1"/>
</dbReference>
<name>A0A2T0N2U7_9ACTN</name>
<sequence>MIFNDSVFGDARSEGPPEELARSTGFLLSWVAARAGEQYEEVLAETGLKPLHLGVLTQLQNGPLVQSRLSERLSVFKPVMVTLVNELEAMDLAERRPHPRDRRAVEVHLLPAGVRKIRDAEQVSERISGEFFGPLTPEERQSLHALLAKLAGGAATSRRKES</sequence>
<dbReference type="GO" id="GO:0006950">
    <property type="term" value="P:response to stress"/>
    <property type="evidence" value="ECO:0007669"/>
    <property type="project" value="TreeGrafter"/>
</dbReference>